<dbReference type="OrthoDB" id="1929566at2759"/>
<evidence type="ECO:0000313" key="2">
    <source>
        <dbReference type="Proteomes" id="UP000230069"/>
    </source>
</evidence>
<dbReference type="InParanoid" id="A0A2G5CCX0"/>
<keyword evidence="2" id="KW-1185">Reference proteome</keyword>
<accession>A0A2G5CCX0</accession>
<dbReference type="Proteomes" id="UP000230069">
    <property type="component" value="Unassembled WGS sequence"/>
</dbReference>
<name>A0A2G5CCX0_AQUCA</name>
<protein>
    <submittedName>
        <fullName evidence="1">Uncharacterized protein</fullName>
    </submittedName>
</protein>
<dbReference type="EMBL" id="KZ305080">
    <property type="protein sequence ID" value="PIA29093.1"/>
    <property type="molecule type" value="Genomic_DNA"/>
</dbReference>
<organism evidence="1 2">
    <name type="scientific">Aquilegia coerulea</name>
    <name type="common">Rocky mountain columbine</name>
    <dbReference type="NCBI Taxonomy" id="218851"/>
    <lineage>
        <taxon>Eukaryota</taxon>
        <taxon>Viridiplantae</taxon>
        <taxon>Streptophyta</taxon>
        <taxon>Embryophyta</taxon>
        <taxon>Tracheophyta</taxon>
        <taxon>Spermatophyta</taxon>
        <taxon>Magnoliopsida</taxon>
        <taxon>Ranunculales</taxon>
        <taxon>Ranunculaceae</taxon>
        <taxon>Thalictroideae</taxon>
        <taxon>Aquilegia</taxon>
    </lineage>
</organism>
<sequence length="81" mass="9276">MMSGVNIPSILNSYATSIMKLNGTNYSEWKEQVEFSLGVLELGMAILKEKPVLTDKSTPEENKLHIDWDRSNRLSMILCEW</sequence>
<gene>
    <name evidence="1" type="ORF">AQUCO_06300049v1</name>
</gene>
<evidence type="ECO:0000313" key="1">
    <source>
        <dbReference type="EMBL" id="PIA29093.1"/>
    </source>
</evidence>
<dbReference type="AlphaFoldDB" id="A0A2G5CCX0"/>
<dbReference type="STRING" id="218851.A0A2G5CCX0"/>
<reference evidence="1 2" key="1">
    <citation type="submission" date="2017-09" db="EMBL/GenBank/DDBJ databases">
        <title>WGS assembly of Aquilegia coerulea Goldsmith.</title>
        <authorList>
            <person name="Hodges S."/>
            <person name="Kramer E."/>
            <person name="Nordborg M."/>
            <person name="Tomkins J."/>
            <person name="Borevitz J."/>
            <person name="Derieg N."/>
            <person name="Yan J."/>
            <person name="Mihaltcheva S."/>
            <person name="Hayes R.D."/>
            <person name="Rokhsar D."/>
        </authorList>
    </citation>
    <scope>NUCLEOTIDE SEQUENCE [LARGE SCALE GENOMIC DNA]</scope>
    <source>
        <strain evidence="2">cv. Goldsmith</strain>
    </source>
</reference>
<proteinExistence type="predicted"/>